<dbReference type="EMBL" id="MK500408">
    <property type="protein sequence ID" value="QBK89147.1"/>
    <property type="molecule type" value="Genomic_DNA"/>
</dbReference>
<gene>
    <name evidence="1" type="ORF">LCMiAC02_02410</name>
</gene>
<organism evidence="1">
    <name type="scientific">Mimivirus LCMiAC02</name>
    <dbReference type="NCBI Taxonomy" id="2506609"/>
    <lineage>
        <taxon>Viruses</taxon>
        <taxon>Varidnaviria</taxon>
        <taxon>Bamfordvirae</taxon>
        <taxon>Nucleocytoviricota</taxon>
        <taxon>Megaviricetes</taxon>
        <taxon>Imitervirales</taxon>
        <taxon>Mimiviridae</taxon>
        <taxon>Klosneuvirinae</taxon>
    </lineage>
</organism>
<protein>
    <submittedName>
        <fullName evidence="1">Uncharacterized protein</fullName>
    </submittedName>
</protein>
<accession>A0A481Z230</accession>
<evidence type="ECO:0000313" key="1">
    <source>
        <dbReference type="EMBL" id="QBK89147.1"/>
    </source>
</evidence>
<proteinExistence type="predicted"/>
<sequence length="81" mass="9633">MEKKIHVVTRKRENSRGYISINPIKKQIKYIGICIDTKTMEKIYVVKAMKILYEVKISYKVKTADKSKNNHNIKINYSYIH</sequence>
<reference evidence="1" key="1">
    <citation type="journal article" date="2019" name="MBio">
        <title>Virus Genomes from Deep Sea Sediments Expand the Ocean Megavirome and Support Independent Origins of Viral Gigantism.</title>
        <authorList>
            <person name="Backstrom D."/>
            <person name="Yutin N."/>
            <person name="Jorgensen S.L."/>
            <person name="Dharamshi J."/>
            <person name="Homa F."/>
            <person name="Zaremba-Niedwiedzka K."/>
            <person name="Spang A."/>
            <person name="Wolf Y.I."/>
            <person name="Koonin E.V."/>
            <person name="Ettema T.J."/>
        </authorList>
    </citation>
    <scope>NUCLEOTIDE SEQUENCE</scope>
</reference>
<name>A0A481Z230_9VIRU</name>